<evidence type="ECO:0000313" key="3">
    <source>
        <dbReference type="Proteomes" id="UP000051439"/>
    </source>
</evidence>
<evidence type="ECO:0000313" key="2">
    <source>
        <dbReference type="EMBL" id="KRL18464.1"/>
    </source>
</evidence>
<evidence type="ECO:0000256" key="1">
    <source>
        <dbReference type="SAM" id="Phobius"/>
    </source>
</evidence>
<gene>
    <name evidence="2" type="ORF">FC98_GL002329</name>
</gene>
<feature type="transmembrane region" description="Helical" evidence="1">
    <location>
        <begin position="21"/>
        <end position="41"/>
    </location>
</feature>
<keyword evidence="3" id="KW-1185">Reference proteome</keyword>
<dbReference type="EMBL" id="AZEB01000059">
    <property type="protein sequence ID" value="KRL18464.1"/>
    <property type="molecule type" value="Genomic_DNA"/>
</dbReference>
<proteinExistence type="predicted"/>
<dbReference type="Proteomes" id="UP000051439">
    <property type="component" value="Unassembled WGS sequence"/>
</dbReference>
<dbReference type="AlphaFoldDB" id="A0A0R1NDX6"/>
<keyword evidence="1" id="KW-1133">Transmembrane helix</keyword>
<reference evidence="2 3" key="1">
    <citation type="journal article" date="2015" name="Genome Announc.">
        <title>Expanding the biotechnology potential of lactobacilli through comparative genomics of 213 strains and associated genera.</title>
        <authorList>
            <person name="Sun Z."/>
            <person name="Harris H.M."/>
            <person name="McCann A."/>
            <person name="Guo C."/>
            <person name="Argimon S."/>
            <person name="Zhang W."/>
            <person name="Yang X."/>
            <person name="Jeffery I.B."/>
            <person name="Cooney J.C."/>
            <person name="Kagawa T.F."/>
            <person name="Liu W."/>
            <person name="Song Y."/>
            <person name="Salvetti E."/>
            <person name="Wrobel A."/>
            <person name="Rasinkangas P."/>
            <person name="Parkhill J."/>
            <person name="Rea M.C."/>
            <person name="O'Sullivan O."/>
            <person name="Ritari J."/>
            <person name="Douillard F.P."/>
            <person name="Paul Ross R."/>
            <person name="Yang R."/>
            <person name="Briner A.E."/>
            <person name="Felis G.E."/>
            <person name="de Vos W.M."/>
            <person name="Barrangou R."/>
            <person name="Klaenhammer T.R."/>
            <person name="Caufield P.W."/>
            <person name="Cui Y."/>
            <person name="Zhang H."/>
            <person name="O'Toole P.W."/>
        </authorList>
    </citation>
    <scope>NUCLEOTIDE SEQUENCE [LARGE SCALE GENOMIC DNA]</scope>
    <source>
        <strain evidence="2 3">DSM 19906</strain>
    </source>
</reference>
<sequence>MNGLRPTIDIHGEMAFDSRDFFATIIAFISAVSVILTLWASRMMNEVGAERPMCTRP</sequence>
<protein>
    <submittedName>
        <fullName evidence="2">Uncharacterized protein</fullName>
    </submittedName>
</protein>
<name>A0A0R1NDX6_9LACO</name>
<organism evidence="2 3">
    <name type="scientific">Lentilactobacillus kisonensis DSM 19906 = JCM 15041</name>
    <dbReference type="NCBI Taxonomy" id="1423766"/>
    <lineage>
        <taxon>Bacteria</taxon>
        <taxon>Bacillati</taxon>
        <taxon>Bacillota</taxon>
        <taxon>Bacilli</taxon>
        <taxon>Lactobacillales</taxon>
        <taxon>Lactobacillaceae</taxon>
        <taxon>Lentilactobacillus</taxon>
    </lineage>
</organism>
<accession>A0A0R1NDX6</accession>
<keyword evidence="1" id="KW-0812">Transmembrane</keyword>
<comment type="caution">
    <text evidence="2">The sequence shown here is derived from an EMBL/GenBank/DDBJ whole genome shotgun (WGS) entry which is preliminary data.</text>
</comment>
<keyword evidence="1" id="KW-0472">Membrane</keyword>